<dbReference type="EMBL" id="CAXKWB010004725">
    <property type="protein sequence ID" value="CAL4075067.1"/>
    <property type="molecule type" value="Genomic_DNA"/>
</dbReference>
<dbReference type="InterPro" id="IPR029058">
    <property type="entry name" value="AB_hydrolase_fold"/>
</dbReference>
<evidence type="ECO:0000313" key="5">
    <source>
        <dbReference type="EMBL" id="CAL4075067.1"/>
    </source>
</evidence>
<dbReference type="InterPro" id="IPR002470">
    <property type="entry name" value="Peptidase_S9A"/>
</dbReference>
<accession>A0AAV2QCP2</accession>
<dbReference type="PANTHER" id="PTHR42776:SF4">
    <property type="entry name" value="ACYLAMINO-ACID-RELEASING ENZYME"/>
    <property type="match status" value="1"/>
</dbReference>
<comment type="caution">
    <text evidence="5">The sequence shown here is derived from an EMBL/GenBank/DDBJ whole genome shotgun (WGS) entry which is preliminary data.</text>
</comment>
<protein>
    <recommendedName>
        <fullName evidence="3">Prolyl endopeptidase</fullName>
        <ecNumber evidence="3">3.4.21.-</ecNumber>
    </recommendedName>
</protein>
<dbReference type="GO" id="GO:0006508">
    <property type="term" value="P:proteolysis"/>
    <property type="evidence" value="ECO:0007669"/>
    <property type="project" value="UniProtKB-KW"/>
</dbReference>
<keyword evidence="6" id="KW-1185">Reference proteome</keyword>
<sequence length="287" mass="31777">VSQERKVPGIPIEWYTQWTFTNDTPHPDPKYSDIPVSVIYVGPSTLDPGSSKRPLICWPHGGPHSTLVNAYSPLAAFFVRLGYSIVFTNFRGSLGFGQDGVDALPGYVGNTDVSDVHKGTLECIKRFNSVVDENNVFLFGGSHGGFLVTHLAAQHPNFYKAVAARNPVTDLGTMSSITDIREWTFVEAGEDFKHSSVCGPAELTKMYHMSPISLIDSVKIPVMLLIGKNDRRVPPSQGINYYKMLCARGIETQLHLYEDCHPLSKVDVELDVLVNSALWFDKYKAAQ</sequence>
<dbReference type="PRINTS" id="PR00862">
    <property type="entry name" value="PROLIGOPTASE"/>
</dbReference>
<dbReference type="Gene3D" id="3.40.50.1820">
    <property type="entry name" value="alpha/beta hydrolase"/>
    <property type="match status" value="1"/>
</dbReference>
<dbReference type="SUPFAM" id="SSF53474">
    <property type="entry name" value="alpha/beta-Hydrolases"/>
    <property type="match status" value="1"/>
</dbReference>
<organism evidence="5 6">
    <name type="scientific">Meganyctiphanes norvegica</name>
    <name type="common">Northern krill</name>
    <name type="synonym">Thysanopoda norvegica</name>
    <dbReference type="NCBI Taxonomy" id="48144"/>
    <lineage>
        <taxon>Eukaryota</taxon>
        <taxon>Metazoa</taxon>
        <taxon>Ecdysozoa</taxon>
        <taxon>Arthropoda</taxon>
        <taxon>Crustacea</taxon>
        <taxon>Multicrustacea</taxon>
        <taxon>Malacostraca</taxon>
        <taxon>Eumalacostraca</taxon>
        <taxon>Eucarida</taxon>
        <taxon>Euphausiacea</taxon>
        <taxon>Euphausiidae</taxon>
        <taxon>Meganyctiphanes</taxon>
    </lineage>
</organism>
<gene>
    <name evidence="5" type="ORF">MNOR_LOCUS9688</name>
</gene>
<dbReference type="PANTHER" id="PTHR42776">
    <property type="entry name" value="SERINE PEPTIDASE S9 FAMILY MEMBER"/>
    <property type="match status" value="1"/>
</dbReference>
<evidence type="ECO:0000259" key="4">
    <source>
        <dbReference type="Pfam" id="PF00326"/>
    </source>
</evidence>
<dbReference type="EC" id="3.4.21.-" evidence="3"/>
<dbReference type="AlphaFoldDB" id="A0AAV2QCP2"/>
<keyword evidence="3" id="KW-0645">Protease</keyword>
<evidence type="ECO:0000256" key="1">
    <source>
        <dbReference type="ARBA" id="ARBA00005228"/>
    </source>
</evidence>
<evidence type="ECO:0000256" key="2">
    <source>
        <dbReference type="ARBA" id="ARBA00022801"/>
    </source>
</evidence>
<dbReference type="Proteomes" id="UP001497623">
    <property type="component" value="Unassembled WGS sequence"/>
</dbReference>
<dbReference type="InterPro" id="IPR001375">
    <property type="entry name" value="Peptidase_S9_cat"/>
</dbReference>
<feature type="non-terminal residue" evidence="5">
    <location>
        <position position="1"/>
    </location>
</feature>
<reference evidence="5 6" key="1">
    <citation type="submission" date="2024-05" db="EMBL/GenBank/DDBJ databases">
        <authorList>
            <person name="Wallberg A."/>
        </authorList>
    </citation>
    <scope>NUCLEOTIDE SEQUENCE [LARGE SCALE GENOMIC DNA]</scope>
</reference>
<proteinExistence type="inferred from homology"/>
<name>A0AAV2QCP2_MEGNR</name>
<dbReference type="Pfam" id="PF00326">
    <property type="entry name" value="Peptidase_S9"/>
    <property type="match status" value="1"/>
</dbReference>
<keyword evidence="2 3" id="KW-0378">Hydrolase</keyword>
<keyword evidence="3" id="KW-0720">Serine protease</keyword>
<evidence type="ECO:0000313" key="6">
    <source>
        <dbReference type="Proteomes" id="UP001497623"/>
    </source>
</evidence>
<comment type="similarity">
    <text evidence="1 3">Belongs to the peptidase S9A family.</text>
</comment>
<dbReference type="GO" id="GO:0004252">
    <property type="term" value="F:serine-type endopeptidase activity"/>
    <property type="evidence" value="ECO:0007669"/>
    <property type="project" value="UniProtKB-UniRule"/>
</dbReference>
<feature type="domain" description="Peptidase S9 prolyl oligopeptidase catalytic" evidence="4">
    <location>
        <begin position="75"/>
        <end position="282"/>
    </location>
</feature>
<evidence type="ECO:0000256" key="3">
    <source>
        <dbReference type="RuleBase" id="RU368024"/>
    </source>
</evidence>